<gene>
    <name evidence="1" type="ORF">LCGC14_1628690</name>
</gene>
<evidence type="ECO:0000313" key="1">
    <source>
        <dbReference type="EMBL" id="KKM22113.1"/>
    </source>
</evidence>
<dbReference type="AlphaFoldDB" id="A0A0F9KIZ4"/>
<comment type="caution">
    <text evidence="1">The sequence shown here is derived from an EMBL/GenBank/DDBJ whole genome shotgun (WGS) entry which is preliminary data.</text>
</comment>
<accession>A0A0F9KIZ4</accession>
<sequence>MSVRYGIREAYKYYRLYNENPVDCKIFRSVWNTFIDKVTDGIVKKLSSKNARIAAITSSHVASTQR</sequence>
<reference evidence="1" key="1">
    <citation type="journal article" date="2015" name="Nature">
        <title>Complex archaea that bridge the gap between prokaryotes and eukaryotes.</title>
        <authorList>
            <person name="Spang A."/>
            <person name="Saw J.H."/>
            <person name="Jorgensen S.L."/>
            <person name="Zaremba-Niedzwiedzka K."/>
            <person name="Martijn J."/>
            <person name="Lind A.E."/>
            <person name="van Eijk R."/>
            <person name="Schleper C."/>
            <person name="Guy L."/>
            <person name="Ettema T.J."/>
        </authorList>
    </citation>
    <scope>NUCLEOTIDE SEQUENCE</scope>
</reference>
<organism evidence="1">
    <name type="scientific">marine sediment metagenome</name>
    <dbReference type="NCBI Taxonomy" id="412755"/>
    <lineage>
        <taxon>unclassified sequences</taxon>
        <taxon>metagenomes</taxon>
        <taxon>ecological metagenomes</taxon>
    </lineage>
</organism>
<protein>
    <submittedName>
        <fullName evidence="1">Uncharacterized protein</fullName>
    </submittedName>
</protein>
<dbReference type="EMBL" id="LAZR01013404">
    <property type="protein sequence ID" value="KKM22113.1"/>
    <property type="molecule type" value="Genomic_DNA"/>
</dbReference>
<name>A0A0F9KIZ4_9ZZZZ</name>
<proteinExistence type="predicted"/>